<dbReference type="AlphaFoldDB" id="A0A3M6Q3V4"/>
<name>A0A3M6Q3V4_9BURK</name>
<dbReference type="EMBL" id="RDQM01000008">
    <property type="protein sequence ID" value="RMW97815.1"/>
    <property type="molecule type" value="Genomic_DNA"/>
</dbReference>
<reference evidence="1 2" key="1">
    <citation type="submission" date="2018-10" db="EMBL/GenBank/DDBJ databases">
        <title>Comamonadaceae CDC group NO-1 genome sequencing and assembly.</title>
        <authorList>
            <person name="Bernier A.-M."/>
            <person name="Bernard K."/>
        </authorList>
    </citation>
    <scope>NUCLEOTIDE SEQUENCE [LARGE SCALE GENOMIC DNA]</scope>
    <source>
        <strain evidence="1 2">NML970147</strain>
    </source>
</reference>
<organism evidence="1 2">
    <name type="scientific">Allofranklinella schreckenbergeri</name>
    <dbReference type="NCBI Taxonomy" id="1076744"/>
    <lineage>
        <taxon>Bacteria</taxon>
        <taxon>Pseudomonadati</taxon>
        <taxon>Pseudomonadota</taxon>
        <taxon>Betaproteobacteria</taxon>
        <taxon>Burkholderiales</taxon>
        <taxon>Comamonadaceae</taxon>
        <taxon>Allofranklinella</taxon>
    </lineage>
</organism>
<evidence type="ECO:0000313" key="1">
    <source>
        <dbReference type="EMBL" id="RMW97815.1"/>
    </source>
</evidence>
<proteinExistence type="predicted"/>
<accession>A0A3M6Q3V4</accession>
<evidence type="ECO:0000313" key="2">
    <source>
        <dbReference type="Proteomes" id="UP000267521"/>
    </source>
</evidence>
<dbReference type="Pfam" id="PF14119">
    <property type="entry name" value="DUF4288"/>
    <property type="match status" value="1"/>
</dbReference>
<protein>
    <submittedName>
        <fullName evidence="1">DUF4288 domain-containing protein</fullName>
    </submittedName>
</protein>
<dbReference type="Proteomes" id="UP000267521">
    <property type="component" value="Unassembled WGS sequence"/>
</dbReference>
<gene>
    <name evidence="1" type="ORF">EBQ26_07245</name>
</gene>
<sequence length="119" mass="13746">MKSKNIEQSSIKPDQNYYSASIFFRSSINGDSDNSNIWEEQIVLLQAASEEQALKLAERYAVEQESSYKNVEGHTVAWAFFTIERLIRIDDFNFSGVTEVFSRFLKYGEVQSLLQPFDD</sequence>
<comment type="caution">
    <text evidence="1">The sequence shown here is derived from an EMBL/GenBank/DDBJ whole genome shotgun (WGS) entry which is preliminary data.</text>
</comment>
<dbReference type="InterPro" id="IPR025630">
    <property type="entry name" value="DUF4288"/>
</dbReference>
<dbReference type="RefSeq" id="WP_122238352.1">
    <property type="nucleotide sequence ID" value="NZ_RDQM01000008.1"/>
</dbReference>